<dbReference type="EMBL" id="JAGFBR010000007">
    <property type="protein sequence ID" value="KAH0464249.1"/>
    <property type="molecule type" value="Genomic_DNA"/>
</dbReference>
<comment type="caution">
    <text evidence="1">The sequence shown here is derived from an EMBL/GenBank/DDBJ whole genome shotgun (WGS) entry which is preliminary data.</text>
</comment>
<dbReference type="AlphaFoldDB" id="A0AAV7GS11"/>
<accession>A0AAV7GS11</accession>
<reference evidence="1 2" key="1">
    <citation type="journal article" date="2021" name="Hortic Res">
        <title>Chromosome-scale assembly of the Dendrobium chrysotoxum genome enhances the understanding of orchid evolution.</title>
        <authorList>
            <person name="Zhang Y."/>
            <person name="Zhang G.Q."/>
            <person name="Zhang D."/>
            <person name="Liu X.D."/>
            <person name="Xu X.Y."/>
            <person name="Sun W.H."/>
            <person name="Yu X."/>
            <person name="Zhu X."/>
            <person name="Wang Z.W."/>
            <person name="Zhao X."/>
            <person name="Zhong W.Y."/>
            <person name="Chen H."/>
            <person name="Yin W.L."/>
            <person name="Huang T."/>
            <person name="Niu S.C."/>
            <person name="Liu Z.J."/>
        </authorList>
    </citation>
    <scope>NUCLEOTIDE SEQUENCE [LARGE SCALE GENOMIC DNA]</scope>
    <source>
        <strain evidence="1">Lindl</strain>
    </source>
</reference>
<evidence type="ECO:0000313" key="2">
    <source>
        <dbReference type="Proteomes" id="UP000775213"/>
    </source>
</evidence>
<gene>
    <name evidence="1" type="ORF">IEQ34_007035</name>
</gene>
<keyword evidence="2" id="KW-1185">Reference proteome</keyword>
<proteinExistence type="predicted"/>
<organism evidence="1 2">
    <name type="scientific">Dendrobium chrysotoxum</name>
    <name type="common">Orchid</name>
    <dbReference type="NCBI Taxonomy" id="161865"/>
    <lineage>
        <taxon>Eukaryota</taxon>
        <taxon>Viridiplantae</taxon>
        <taxon>Streptophyta</taxon>
        <taxon>Embryophyta</taxon>
        <taxon>Tracheophyta</taxon>
        <taxon>Spermatophyta</taxon>
        <taxon>Magnoliopsida</taxon>
        <taxon>Liliopsida</taxon>
        <taxon>Asparagales</taxon>
        <taxon>Orchidaceae</taxon>
        <taxon>Epidendroideae</taxon>
        <taxon>Malaxideae</taxon>
        <taxon>Dendrobiinae</taxon>
        <taxon>Dendrobium</taxon>
    </lineage>
</organism>
<evidence type="ECO:0000313" key="1">
    <source>
        <dbReference type="EMBL" id="KAH0464249.1"/>
    </source>
</evidence>
<name>A0AAV7GS11_DENCH</name>
<sequence length="82" mass="9335">MQPSTYFTSSFIPQPLSHSTRAYNCFKSRPALSSCAIQATFHSNLRNEEFRRESCGCDYGWRPYKGRPLSLNVSKSLLPLAE</sequence>
<protein>
    <submittedName>
        <fullName evidence="1">Uncharacterized protein</fullName>
    </submittedName>
</protein>
<dbReference type="Proteomes" id="UP000775213">
    <property type="component" value="Unassembled WGS sequence"/>
</dbReference>